<dbReference type="Proteomes" id="UP000694888">
    <property type="component" value="Unplaced"/>
</dbReference>
<feature type="compositionally biased region" description="Basic and acidic residues" evidence="6">
    <location>
        <begin position="134"/>
        <end position="148"/>
    </location>
</feature>
<gene>
    <name evidence="10" type="primary">LOC101864295</name>
</gene>
<evidence type="ECO:0000256" key="1">
    <source>
        <dbReference type="ARBA" id="ARBA00009991"/>
    </source>
</evidence>
<evidence type="ECO:0000256" key="3">
    <source>
        <dbReference type="ARBA" id="ARBA00022786"/>
    </source>
</evidence>
<keyword evidence="2 5" id="KW-0808">Transferase</keyword>
<dbReference type="Pfam" id="PF04377">
    <property type="entry name" value="ATE_C"/>
    <property type="match status" value="1"/>
</dbReference>
<dbReference type="InterPro" id="IPR017137">
    <property type="entry name" value="Arg-tRNA-P_Trfase_1_euk"/>
</dbReference>
<dbReference type="EC" id="2.3.2.8" evidence="5"/>
<evidence type="ECO:0000259" key="8">
    <source>
        <dbReference type="Pfam" id="PF04377"/>
    </source>
</evidence>
<evidence type="ECO:0000313" key="10">
    <source>
        <dbReference type="RefSeq" id="XP_005097397.1"/>
    </source>
</evidence>
<keyword evidence="4 5" id="KW-0012">Acyltransferase</keyword>
<dbReference type="RefSeq" id="XP_005097397.1">
    <property type="nucleotide sequence ID" value="XM_005097340.2"/>
</dbReference>
<comment type="similarity">
    <text evidence="1 5">Belongs to the R-transferase family.</text>
</comment>
<evidence type="ECO:0000313" key="9">
    <source>
        <dbReference type="Proteomes" id="UP000694888"/>
    </source>
</evidence>
<feature type="compositionally biased region" description="Basic and acidic residues" evidence="6">
    <location>
        <begin position="241"/>
        <end position="262"/>
    </location>
</feature>
<feature type="domain" description="N-end rule aminoacyl transferase C-terminal" evidence="8">
    <location>
        <begin position="287"/>
        <end position="421"/>
    </location>
</feature>
<feature type="domain" description="N-end aminoacyl transferase N-terminal" evidence="7">
    <location>
        <begin position="18"/>
        <end position="88"/>
    </location>
</feature>
<dbReference type="GeneID" id="101864295"/>
<reference evidence="10" key="1">
    <citation type="submission" date="2025-08" db="UniProtKB">
        <authorList>
            <consortium name="RefSeq"/>
        </authorList>
    </citation>
    <scope>IDENTIFICATION</scope>
</reference>
<feature type="compositionally biased region" description="Basic and acidic residues" evidence="6">
    <location>
        <begin position="105"/>
        <end position="120"/>
    </location>
</feature>
<dbReference type="InterPro" id="IPR030700">
    <property type="entry name" value="N-end_Aminoacyl_Trfase"/>
</dbReference>
<feature type="compositionally biased region" description="Basic and acidic residues" evidence="6">
    <location>
        <begin position="213"/>
        <end position="223"/>
    </location>
</feature>
<dbReference type="GO" id="GO:0016740">
    <property type="term" value="F:transferase activity"/>
    <property type="evidence" value="ECO:0007669"/>
    <property type="project" value="UniProtKB-KW"/>
</dbReference>
<evidence type="ECO:0000256" key="4">
    <source>
        <dbReference type="ARBA" id="ARBA00023315"/>
    </source>
</evidence>
<dbReference type="PIRSF" id="PIRSF037207">
    <property type="entry name" value="ATE1_euk"/>
    <property type="match status" value="1"/>
</dbReference>
<dbReference type="InterPro" id="IPR016181">
    <property type="entry name" value="Acyl_CoA_acyltransferase"/>
</dbReference>
<organism evidence="9 10">
    <name type="scientific">Aplysia californica</name>
    <name type="common">California sea hare</name>
    <dbReference type="NCBI Taxonomy" id="6500"/>
    <lineage>
        <taxon>Eukaryota</taxon>
        <taxon>Metazoa</taxon>
        <taxon>Spiralia</taxon>
        <taxon>Lophotrochozoa</taxon>
        <taxon>Mollusca</taxon>
        <taxon>Gastropoda</taxon>
        <taxon>Heterobranchia</taxon>
        <taxon>Euthyneura</taxon>
        <taxon>Tectipleura</taxon>
        <taxon>Aplysiida</taxon>
        <taxon>Aplysioidea</taxon>
        <taxon>Aplysiidae</taxon>
        <taxon>Aplysia</taxon>
    </lineage>
</organism>
<dbReference type="PANTHER" id="PTHR21367:SF1">
    <property type="entry name" value="ARGINYL-TRNA--PROTEIN TRANSFERASE 1"/>
    <property type="match status" value="1"/>
</dbReference>
<dbReference type="SUPFAM" id="SSF55729">
    <property type="entry name" value="Acyl-CoA N-acyltransferases (Nat)"/>
    <property type="match status" value="1"/>
</dbReference>
<evidence type="ECO:0000256" key="6">
    <source>
        <dbReference type="SAM" id="MobiDB-lite"/>
    </source>
</evidence>
<accession>A0ABM0JMV7</accession>
<comment type="catalytic activity">
    <reaction evidence="5">
        <text>an N-terminal L-alpha-aminoacyl-[protein] + L-arginyl-tRNA(Arg) = an N-terminal L-arginyl-L-aminoacyl-[protein] + tRNA(Arg) + H(+)</text>
        <dbReference type="Rhea" id="RHEA:10208"/>
        <dbReference type="Rhea" id="RHEA-COMP:9658"/>
        <dbReference type="Rhea" id="RHEA-COMP:9673"/>
        <dbReference type="Rhea" id="RHEA-COMP:10636"/>
        <dbReference type="Rhea" id="RHEA-COMP:10638"/>
        <dbReference type="ChEBI" id="CHEBI:15378"/>
        <dbReference type="ChEBI" id="CHEBI:78442"/>
        <dbReference type="ChEBI" id="CHEBI:78513"/>
        <dbReference type="ChEBI" id="CHEBI:78597"/>
        <dbReference type="ChEBI" id="CHEBI:83562"/>
        <dbReference type="EC" id="2.3.2.8"/>
    </reaction>
</comment>
<evidence type="ECO:0000259" key="7">
    <source>
        <dbReference type="Pfam" id="PF04376"/>
    </source>
</evidence>
<dbReference type="InterPro" id="IPR007472">
    <property type="entry name" value="N-end_Aminoacyl_Trfase_C"/>
</dbReference>
<keyword evidence="3 5" id="KW-0833">Ubl conjugation pathway</keyword>
<protein>
    <recommendedName>
        <fullName evidence="5">Arginyl-tRNA--protein transferase 1</fullName>
        <shortName evidence="5">Arginyltransferase 1</shortName>
        <shortName evidence="5">R-transferase 1</shortName>
        <ecNumber evidence="5">2.3.2.8</ecNumber>
    </recommendedName>
    <alternativeName>
        <fullName evidence="5">Arginine-tRNA--protein transferase 1</fullName>
    </alternativeName>
</protein>
<name>A0ABM0JMV7_APLCA</name>
<sequence length="512" mass="58391">MDEDPTIVEYFREHERYRCGYCGSKDTNYSHGMWAHQMTVQDYQDLIDRGWRRSGKYCYKPTMKLTCCPQYTIRCDTSGFKLNKSHKKVIKKVNRFLITGVKSSAEEDAKDNDGQEKECGDVAVGGSKAAENALADRARPSDIEMPRDIKKKKADNPETSTEIKGEEPVSMVTGNEAKQPSAPLKATTTPSNSEKSIPRQGSGADPNKPACRKAKEIRAERRQMKQAKAGDSGVQQKKQKQSNEKSLEDFLSEPDKAENPAHKLELRLVRSSRPSRTFTETFKDAHGIYHKYQMAIHKDPPEKPNVKQYTRFLCDSPLTEKHIEGGIPDGYGSFHQHYLLDGKIIAVGVIDILPACVSSVYFYYDPEYSFLGLGVYSALREIAFVRQLQRLAPELKYYYMGFYIHSCPKMRYKGQYTGSFISCPETYSWVPIEKCRPKLDASNYARLEEEGVEDKDKDVDLNQVLCLHQGTMLPYAFYKMMKKSKTPDEDEVREYAGFVGKTCAERMLLVRK</sequence>
<dbReference type="PANTHER" id="PTHR21367">
    <property type="entry name" value="ARGININE-TRNA-PROTEIN TRANSFERASE 1"/>
    <property type="match status" value="1"/>
</dbReference>
<evidence type="ECO:0000256" key="2">
    <source>
        <dbReference type="ARBA" id="ARBA00022679"/>
    </source>
</evidence>
<feature type="region of interest" description="Disordered" evidence="6">
    <location>
        <begin position="105"/>
        <end position="262"/>
    </location>
</feature>
<evidence type="ECO:0000256" key="5">
    <source>
        <dbReference type="PIRNR" id="PIRNR037207"/>
    </source>
</evidence>
<comment type="function">
    <text evidence="5">Involved in the post-translational conjugation of arginine to the N-terminal aspartate or glutamate of a protein. This arginylation is required for degradation of the protein via the ubiquitin pathway.</text>
</comment>
<keyword evidence="9" id="KW-1185">Reference proteome</keyword>
<proteinExistence type="inferred from homology"/>
<dbReference type="Pfam" id="PF04376">
    <property type="entry name" value="ATE_N"/>
    <property type="match status" value="1"/>
</dbReference>
<dbReference type="InterPro" id="IPR007471">
    <property type="entry name" value="N-end_Aminoacyl_Trfase_N"/>
</dbReference>
<feature type="compositionally biased region" description="Polar residues" evidence="6">
    <location>
        <begin position="186"/>
        <end position="195"/>
    </location>
</feature>